<keyword evidence="4 5" id="KW-0963">Cytoplasm</keyword>
<gene>
    <name evidence="6" type="ORF">MKW98_001446</name>
</gene>
<dbReference type="GO" id="GO:0006886">
    <property type="term" value="P:intracellular protein transport"/>
    <property type="evidence" value="ECO:0007669"/>
    <property type="project" value="InterPro"/>
</dbReference>
<dbReference type="Proteomes" id="UP001202328">
    <property type="component" value="Unassembled WGS sequence"/>
</dbReference>
<dbReference type="PANTHER" id="PTHR11787">
    <property type="entry name" value="RAB GDP-DISSOCIATION INHIBITOR"/>
    <property type="match status" value="1"/>
</dbReference>
<evidence type="ECO:0000256" key="3">
    <source>
        <dbReference type="ARBA" id="ARBA00022468"/>
    </source>
</evidence>
<dbReference type="GO" id="GO:0007264">
    <property type="term" value="P:small GTPase-mediated signal transduction"/>
    <property type="evidence" value="ECO:0007669"/>
    <property type="project" value="UniProtKB-UniRule"/>
</dbReference>
<dbReference type="FunFam" id="1.10.405.10:FF:000008">
    <property type="entry name" value="Rab proteins geranylgeranyltransferase component"/>
    <property type="match status" value="1"/>
</dbReference>
<dbReference type="InterPro" id="IPR001738">
    <property type="entry name" value="Rab_escort"/>
</dbReference>
<dbReference type="Gene3D" id="3.50.50.60">
    <property type="entry name" value="FAD/NAD(P)-binding domain"/>
    <property type="match status" value="1"/>
</dbReference>
<evidence type="ECO:0000256" key="5">
    <source>
        <dbReference type="PIRNR" id="PIRNR016550"/>
    </source>
</evidence>
<evidence type="ECO:0000256" key="2">
    <source>
        <dbReference type="ARBA" id="ARBA00005593"/>
    </source>
</evidence>
<proteinExistence type="inferred from homology"/>
<dbReference type="PANTHER" id="PTHR11787:SF4">
    <property type="entry name" value="CHM, RAB ESCORT PROTEIN 1"/>
    <property type="match status" value="1"/>
</dbReference>
<dbReference type="Gene3D" id="3.30.519.10">
    <property type="entry name" value="Guanine Nucleotide Dissociation Inhibitor, domain 2"/>
    <property type="match status" value="1"/>
</dbReference>
<evidence type="ECO:0000313" key="7">
    <source>
        <dbReference type="Proteomes" id="UP001202328"/>
    </source>
</evidence>
<dbReference type="InterPro" id="IPR018203">
    <property type="entry name" value="GDP_dissociation_inhibitor"/>
</dbReference>
<dbReference type="GO" id="GO:0005968">
    <property type="term" value="C:Rab-protein geranylgeranyltransferase complex"/>
    <property type="evidence" value="ECO:0007669"/>
    <property type="project" value="UniProtKB-UniRule"/>
</dbReference>
<comment type="caution">
    <text evidence="6">The sequence shown here is derived from an EMBL/GenBank/DDBJ whole genome shotgun (WGS) entry which is preliminary data.</text>
</comment>
<organism evidence="6 7">
    <name type="scientific">Papaver atlanticum</name>
    <dbReference type="NCBI Taxonomy" id="357466"/>
    <lineage>
        <taxon>Eukaryota</taxon>
        <taxon>Viridiplantae</taxon>
        <taxon>Streptophyta</taxon>
        <taxon>Embryophyta</taxon>
        <taxon>Tracheophyta</taxon>
        <taxon>Spermatophyta</taxon>
        <taxon>Magnoliopsida</taxon>
        <taxon>Ranunculales</taxon>
        <taxon>Papaveraceae</taxon>
        <taxon>Papaveroideae</taxon>
        <taxon>Papaver</taxon>
    </lineage>
</organism>
<dbReference type="PRINTS" id="PR00891">
    <property type="entry name" value="RABGDIREP"/>
</dbReference>
<sequence length="569" mass="62034">MSEEESVIYPSIDPSVFDLIVVGTGLPESIIAAAASVAGKTVLHVDSNSFYGSGFSSLSLDEFTSFLHAQKTVPESTLSDSPVVNVSSINGSSNVDGEKDYVIFDLKTKSIYSDIEISSLPEEGSVKACSRKFNLDLSGPRVMFCADSVVNLLLKSGGKHHVEFKSIDGSFIYGANGELSAVPDSRSAIFKDRSLGLTEKNQLMRFFKLVQAHIEGSTEHAEGSDETRRIKDEDLESPFIEFLNKQRLPTKIKSMILYAIAMADYDQEKPELCKNLLKTKDGIESLALFHSSIGRFTNALGAMIYPIYGQGELPQAFCRCAAVKGALYVLRMPVTALLLSKENGDYKGVRLASGQEILSHHLVINPSVTCPSPPLLPRAPNLPEESSERDDKVEVIEMIARGICIIRGSIKSDLPNLLVIFPPRSLYSEQVSSIRVLQLGSGLSVCPSGMSVLYLSTLCGDVIQGKKSLNAAMNALVVPPLSENPEDTSSMQTENAVDAKPTLLWNATFIQELEKASSGGAITFCPTPDANLDYRNILQSSEQLFHQIYQEDFFPKTSASENIEDEDET</sequence>
<keyword evidence="3 5" id="KW-0343">GTPase activation</keyword>
<dbReference type="Gene3D" id="1.10.405.10">
    <property type="entry name" value="Guanine Nucleotide Dissociation Inhibitor, domain 1"/>
    <property type="match status" value="1"/>
</dbReference>
<dbReference type="GO" id="GO:0005092">
    <property type="term" value="F:GDP-dissociation inhibitor activity"/>
    <property type="evidence" value="ECO:0007669"/>
    <property type="project" value="InterPro"/>
</dbReference>
<dbReference type="PIRSF" id="PIRSF016550">
    <property type="entry name" value="Rab_ger_ger_transf_A_euk"/>
    <property type="match status" value="1"/>
</dbReference>
<dbReference type="GO" id="GO:0005634">
    <property type="term" value="C:nucleus"/>
    <property type="evidence" value="ECO:0007669"/>
    <property type="project" value="TreeGrafter"/>
</dbReference>
<reference evidence="6" key="1">
    <citation type="submission" date="2022-04" db="EMBL/GenBank/DDBJ databases">
        <title>A functionally conserved STORR gene fusion in Papaver species that diverged 16.8 million years ago.</title>
        <authorList>
            <person name="Catania T."/>
        </authorList>
    </citation>
    <scope>NUCLEOTIDE SEQUENCE</scope>
    <source>
        <strain evidence="6">S-188037</strain>
    </source>
</reference>
<dbReference type="AlphaFoldDB" id="A0AAD4XM46"/>
<comment type="function">
    <text evidence="5">Substrate-binding subunit of the Rab geranylgeranyltransferase (GGTase) complex. Binds unprenylated Rab proteins.</text>
</comment>
<dbReference type="EMBL" id="JAJJMB010008074">
    <property type="protein sequence ID" value="KAI3925592.1"/>
    <property type="molecule type" value="Genomic_DNA"/>
</dbReference>
<evidence type="ECO:0000256" key="4">
    <source>
        <dbReference type="ARBA" id="ARBA00022490"/>
    </source>
</evidence>
<comment type="subcellular location">
    <subcellularLocation>
        <location evidence="1 5">Cytoplasm</location>
    </subcellularLocation>
</comment>
<dbReference type="InterPro" id="IPR036188">
    <property type="entry name" value="FAD/NAD-bd_sf"/>
</dbReference>
<protein>
    <recommendedName>
        <fullName evidence="5">Rab escort protein 1</fullName>
    </recommendedName>
</protein>
<evidence type="ECO:0000313" key="6">
    <source>
        <dbReference type="EMBL" id="KAI3925592.1"/>
    </source>
</evidence>
<dbReference type="GO" id="GO:0016192">
    <property type="term" value="P:vesicle-mediated transport"/>
    <property type="evidence" value="ECO:0007669"/>
    <property type="project" value="TreeGrafter"/>
</dbReference>
<dbReference type="SUPFAM" id="SSF54373">
    <property type="entry name" value="FAD-linked reductases, C-terminal domain"/>
    <property type="match status" value="1"/>
</dbReference>
<keyword evidence="7" id="KW-1185">Reference proteome</keyword>
<evidence type="ECO:0000256" key="1">
    <source>
        <dbReference type="ARBA" id="ARBA00004496"/>
    </source>
</evidence>
<accession>A0AAD4XM46</accession>
<dbReference type="Pfam" id="PF00996">
    <property type="entry name" value="GDI"/>
    <property type="match status" value="2"/>
</dbReference>
<comment type="similarity">
    <text evidence="2 5">Belongs to the Rab GDI family.</text>
</comment>
<dbReference type="GO" id="GO:0005829">
    <property type="term" value="C:cytosol"/>
    <property type="evidence" value="ECO:0007669"/>
    <property type="project" value="TreeGrafter"/>
</dbReference>
<dbReference type="SUPFAM" id="SSF51905">
    <property type="entry name" value="FAD/NAD(P)-binding domain"/>
    <property type="match status" value="1"/>
</dbReference>
<dbReference type="GO" id="GO:0005096">
    <property type="term" value="F:GTPase activator activity"/>
    <property type="evidence" value="ECO:0007669"/>
    <property type="project" value="UniProtKB-UniRule"/>
</dbReference>
<name>A0AAD4XM46_9MAGN</name>